<feature type="compositionally biased region" description="Pro residues" evidence="6">
    <location>
        <begin position="285"/>
        <end position="296"/>
    </location>
</feature>
<evidence type="ECO:0000313" key="10">
    <source>
        <dbReference type="Proteomes" id="UP000648908"/>
    </source>
</evidence>
<dbReference type="RefSeq" id="WP_202690062.1">
    <property type="nucleotide sequence ID" value="NZ_JAESVN010000012.1"/>
</dbReference>
<evidence type="ECO:0000259" key="8">
    <source>
        <dbReference type="PROSITE" id="PS50011"/>
    </source>
</evidence>
<evidence type="ECO:0000256" key="6">
    <source>
        <dbReference type="SAM" id="MobiDB-lite"/>
    </source>
</evidence>
<comment type="caution">
    <text evidence="9">The sequence shown here is derived from an EMBL/GenBank/DDBJ whole genome shotgun (WGS) entry which is preliminary data.</text>
</comment>
<dbReference type="AlphaFoldDB" id="A0A8K0Y2B7"/>
<dbReference type="InterPro" id="IPR000719">
    <property type="entry name" value="Prot_kinase_dom"/>
</dbReference>
<dbReference type="Gene3D" id="3.40.1520.20">
    <property type="match status" value="1"/>
</dbReference>
<gene>
    <name evidence="9" type="ORF">JL811_17810</name>
</gene>
<evidence type="ECO:0000256" key="3">
    <source>
        <dbReference type="ARBA" id="ARBA00022777"/>
    </source>
</evidence>
<accession>A0A8K0Y2B7</accession>
<dbReference type="GO" id="GO:0005524">
    <property type="term" value="F:ATP binding"/>
    <property type="evidence" value="ECO:0007669"/>
    <property type="project" value="UniProtKB-UniRule"/>
</dbReference>
<proteinExistence type="predicted"/>
<evidence type="ECO:0000256" key="1">
    <source>
        <dbReference type="ARBA" id="ARBA00022679"/>
    </source>
</evidence>
<dbReference type="InterPro" id="IPR008266">
    <property type="entry name" value="Tyr_kinase_AS"/>
</dbReference>
<evidence type="ECO:0000256" key="2">
    <source>
        <dbReference type="ARBA" id="ARBA00022741"/>
    </source>
</evidence>
<dbReference type="CDD" id="cd14014">
    <property type="entry name" value="STKc_PknB_like"/>
    <property type="match status" value="1"/>
</dbReference>
<feature type="transmembrane region" description="Helical" evidence="7">
    <location>
        <begin position="305"/>
        <end position="324"/>
    </location>
</feature>
<evidence type="ECO:0000256" key="4">
    <source>
        <dbReference type="ARBA" id="ARBA00022840"/>
    </source>
</evidence>
<evidence type="ECO:0000256" key="7">
    <source>
        <dbReference type="SAM" id="Phobius"/>
    </source>
</evidence>
<keyword evidence="2 5" id="KW-0547">Nucleotide-binding</keyword>
<dbReference type="EMBL" id="JAESVN010000012">
    <property type="protein sequence ID" value="MBL4919082.1"/>
    <property type="molecule type" value="Genomic_DNA"/>
</dbReference>
<keyword evidence="10" id="KW-1185">Reference proteome</keyword>
<organism evidence="9 10">
    <name type="scientific">Szabonella alba</name>
    <dbReference type="NCBI Taxonomy" id="2804194"/>
    <lineage>
        <taxon>Bacteria</taxon>
        <taxon>Pseudomonadati</taxon>
        <taxon>Pseudomonadota</taxon>
        <taxon>Alphaproteobacteria</taxon>
        <taxon>Rhodobacterales</taxon>
        <taxon>Paracoccaceae</taxon>
        <taxon>Szabonella</taxon>
    </lineage>
</organism>
<name>A0A8K0Y2B7_9RHOB</name>
<dbReference type="Gene3D" id="3.30.200.20">
    <property type="entry name" value="Phosphorylase Kinase, domain 1"/>
    <property type="match status" value="1"/>
</dbReference>
<dbReference type="PROSITE" id="PS00107">
    <property type="entry name" value="PROTEIN_KINASE_ATP"/>
    <property type="match status" value="1"/>
</dbReference>
<dbReference type="Pfam" id="PF00069">
    <property type="entry name" value="Pkinase"/>
    <property type="match status" value="1"/>
</dbReference>
<keyword evidence="4 5" id="KW-0067">ATP-binding</keyword>
<dbReference type="PANTHER" id="PTHR43289">
    <property type="entry name" value="MITOGEN-ACTIVATED PROTEIN KINASE KINASE KINASE 20-RELATED"/>
    <property type="match status" value="1"/>
</dbReference>
<evidence type="ECO:0000313" key="9">
    <source>
        <dbReference type="EMBL" id="MBL4919082.1"/>
    </source>
</evidence>
<dbReference type="Proteomes" id="UP000648908">
    <property type="component" value="Unassembled WGS sequence"/>
</dbReference>
<feature type="domain" description="Protein kinase" evidence="8">
    <location>
        <begin position="20"/>
        <end position="275"/>
    </location>
</feature>
<keyword evidence="7" id="KW-0812">Transmembrane</keyword>
<dbReference type="InterPro" id="IPR017441">
    <property type="entry name" value="Protein_kinase_ATP_BS"/>
</dbReference>
<dbReference type="PANTHER" id="PTHR43289:SF6">
    <property type="entry name" value="SERINE_THREONINE-PROTEIN KINASE NEKL-3"/>
    <property type="match status" value="1"/>
</dbReference>
<feature type="region of interest" description="Disordered" evidence="6">
    <location>
        <begin position="277"/>
        <end position="300"/>
    </location>
</feature>
<dbReference type="SUPFAM" id="SSF56112">
    <property type="entry name" value="Protein kinase-like (PK-like)"/>
    <property type="match status" value="1"/>
</dbReference>
<keyword evidence="7" id="KW-0472">Membrane</keyword>
<protein>
    <submittedName>
        <fullName evidence="9">Serine/threonine protein kinase</fullName>
    </submittedName>
</protein>
<dbReference type="InterPro" id="IPR011009">
    <property type="entry name" value="Kinase-like_dom_sf"/>
</dbReference>
<dbReference type="PROSITE" id="PS50011">
    <property type="entry name" value="PROTEIN_KINASE_DOM"/>
    <property type="match status" value="1"/>
</dbReference>
<keyword evidence="7" id="KW-1133">Transmembrane helix</keyword>
<dbReference type="PROSITE" id="PS00109">
    <property type="entry name" value="PROTEIN_KINASE_TYR"/>
    <property type="match status" value="1"/>
</dbReference>
<keyword evidence="3 9" id="KW-0418">Kinase</keyword>
<reference evidence="9" key="1">
    <citation type="submission" date="2021-01" db="EMBL/GenBank/DDBJ databases">
        <title>Tabrizicola alba sp. nov. a motile alkaliphilic bacterium isolated from a soda lake.</title>
        <authorList>
            <person name="Szuroczki S."/>
            <person name="Abbaszade G."/>
            <person name="Schumann P."/>
            <person name="Toth E."/>
        </authorList>
    </citation>
    <scope>NUCLEOTIDE SEQUENCE</scope>
    <source>
        <strain evidence="9">DMG-N-6</strain>
    </source>
</reference>
<dbReference type="Gene3D" id="1.10.510.10">
    <property type="entry name" value="Transferase(Phosphotransferase) domain 1"/>
    <property type="match status" value="1"/>
</dbReference>
<feature type="binding site" evidence="5">
    <location>
        <position position="49"/>
    </location>
    <ligand>
        <name>ATP</name>
        <dbReference type="ChEBI" id="CHEBI:30616"/>
    </ligand>
</feature>
<dbReference type="GO" id="GO:0004674">
    <property type="term" value="F:protein serine/threonine kinase activity"/>
    <property type="evidence" value="ECO:0007669"/>
    <property type="project" value="UniProtKB-KW"/>
</dbReference>
<keyword evidence="9" id="KW-0723">Serine/threonine-protein kinase</keyword>
<evidence type="ECO:0000256" key="5">
    <source>
        <dbReference type="PROSITE-ProRule" id="PRU10141"/>
    </source>
</evidence>
<keyword evidence="1" id="KW-0808">Transferase</keyword>
<sequence>MTKSRSSDTFKPGDLLNNTYRIEALLGRGGTSDVYRARSEISGRLVAIKVLQSELAKNENYLRLMTREEQIRDVRHDAVVRYSENQRTQDGQVYLVMDFVDGPGLEEKLLSGGMSAPELVRVAARVAEGLAAAHARNIVHRDLSPDNIILRNGRPEEAVIIDFGIAKDDNPGAETVVGNEFAGKYAFAAPEQLNGASDHRSDIYALGALLLATFRGEPPDIGENPMQLLRIKEAPLNVEGVPEPLKSLIAKMAAPGPDDRFQTAEDVLRAIDPTYTARHVMRTSPPEPLPPPVPPPPERRKGSGLLVAALVLLLGAGGAAWHFGALSGLMAPALPHASPFLLEAGTAPGAALHISGHVPDETTQGALAQRAEAAGGTADLALATGDIAESWGPDLLALFDQVAALPEWQLSVSDNSAQISGLTEDRAELAAMRESLAEAGALDTRLDLVLGPRFLDPAPVQALVAENADCGPLQVSEAPADGWALGDRIVISGKMAEQGSRLRISEALREIAGDRSVLVDVEILNTNLCRIEQALPRSVPRGFGVIFGFGDRADPNPAARYFVGENPAIDIVIPAEVTTGYLWVSIVDVTGSVFHLLPNVNRPANDIASLREGREGEILLRVAFGIEEAQGSTRMAFLVDDSVLGKSKVVVLHSEEPVFQNLRPISESTESFAEAVASQESGEAMAATFSIDSRILTTEKK</sequence>